<comment type="similarity">
    <text evidence="1 6">Belongs to the peptidase S8 family.</text>
</comment>
<dbReference type="Pfam" id="PF00082">
    <property type="entry name" value="Peptidase_S8"/>
    <property type="match status" value="2"/>
</dbReference>
<dbReference type="PRINTS" id="PR00723">
    <property type="entry name" value="SUBTILISIN"/>
</dbReference>
<accession>A0A9D2SMI4</accession>
<feature type="active site" description="Charge relay system" evidence="5 6">
    <location>
        <position position="516"/>
    </location>
</feature>
<reference evidence="9" key="1">
    <citation type="journal article" date="2021" name="PeerJ">
        <title>Extensive microbial diversity within the chicken gut microbiome revealed by metagenomics and culture.</title>
        <authorList>
            <person name="Gilroy R."/>
            <person name="Ravi A."/>
            <person name="Getino M."/>
            <person name="Pursley I."/>
            <person name="Horton D.L."/>
            <person name="Alikhan N.F."/>
            <person name="Baker D."/>
            <person name="Gharbi K."/>
            <person name="Hall N."/>
            <person name="Watson M."/>
            <person name="Adriaenssens E.M."/>
            <person name="Foster-Nyarko E."/>
            <person name="Jarju S."/>
            <person name="Secka A."/>
            <person name="Antonio M."/>
            <person name="Oren A."/>
            <person name="Chaudhuri R.R."/>
            <person name="La Ragione R."/>
            <person name="Hildebrand F."/>
            <person name="Pallen M.J."/>
        </authorList>
    </citation>
    <scope>NUCLEOTIDE SEQUENCE</scope>
    <source>
        <strain evidence="9">CHK185-5351</strain>
    </source>
</reference>
<keyword evidence="2 6" id="KW-0645">Protease</keyword>
<dbReference type="Proteomes" id="UP000823849">
    <property type="component" value="Unassembled WGS sequence"/>
</dbReference>
<dbReference type="InterPro" id="IPR034045">
    <property type="entry name" value="Pep_S8_CspA-like"/>
</dbReference>
<organism evidence="9 10">
    <name type="scientific">Candidatus Fusicatenibacter intestinigallinarum</name>
    <dbReference type="NCBI Taxonomy" id="2838598"/>
    <lineage>
        <taxon>Bacteria</taxon>
        <taxon>Bacillati</taxon>
        <taxon>Bacillota</taxon>
        <taxon>Clostridia</taxon>
        <taxon>Lachnospirales</taxon>
        <taxon>Lachnospiraceae</taxon>
        <taxon>Fusicatenibacter</taxon>
    </lineage>
</organism>
<dbReference type="CDD" id="cd07478">
    <property type="entry name" value="Peptidases_S8_CspA-like"/>
    <property type="match status" value="1"/>
</dbReference>
<dbReference type="Pfam" id="PF18425">
    <property type="entry name" value="CspB_prodomain"/>
    <property type="match status" value="1"/>
</dbReference>
<dbReference type="GO" id="GO:0006508">
    <property type="term" value="P:proteolysis"/>
    <property type="evidence" value="ECO:0007669"/>
    <property type="project" value="UniProtKB-KW"/>
</dbReference>
<dbReference type="InterPro" id="IPR041365">
    <property type="entry name" value="CspB_prodomain"/>
</dbReference>
<name>A0A9D2SMI4_9FIRM</name>
<evidence type="ECO:0000256" key="1">
    <source>
        <dbReference type="ARBA" id="ARBA00011073"/>
    </source>
</evidence>
<dbReference type="InterPro" id="IPR015500">
    <property type="entry name" value="Peptidase_S8_subtilisin-rel"/>
</dbReference>
<dbReference type="InterPro" id="IPR017310">
    <property type="entry name" value="Pept_S8A_subtilisin_clostridia"/>
</dbReference>
<evidence type="ECO:0000259" key="8">
    <source>
        <dbReference type="Pfam" id="PF18425"/>
    </source>
</evidence>
<evidence type="ECO:0000256" key="4">
    <source>
        <dbReference type="ARBA" id="ARBA00022825"/>
    </source>
</evidence>
<dbReference type="InterPro" id="IPR023828">
    <property type="entry name" value="Peptidase_S8_Ser-AS"/>
</dbReference>
<feature type="active site" description="Charge relay system" evidence="5 6">
    <location>
        <position position="127"/>
    </location>
</feature>
<keyword evidence="3 6" id="KW-0378">Hydrolase</keyword>
<dbReference type="PROSITE" id="PS00138">
    <property type="entry name" value="SUBTILASE_SER"/>
    <property type="match status" value="1"/>
</dbReference>
<evidence type="ECO:0000256" key="5">
    <source>
        <dbReference type="PIRSR" id="PIRSR615500-1"/>
    </source>
</evidence>
<evidence type="ECO:0000313" key="10">
    <source>
        <dbReference type="Proteomes" id="UP000823849"/>
    </source>
</evidence>
<dbReference type="SUPFAM" id="SSF52743">
    <property type="entry name" value="Subtilisin-like"/>
    <property type="match status" value="1"/>
</dbReference>
<sequence>MNDQKRENLLNLALDATDAERAASSSLGTGYDFSTGTWEVIVRYQGDISFLEESGVRITYLLFQYAILLLPEQLMDDVTNLPQITYMEKPKRLFFADFAGRSISCIHSLQEGPRGLFGDGTLLACIDSGVDYTHPAFRNADGSSRLLALWDQTIPGSPPEGYPLGTLYTRQQINEALNAADSAERNRMVPSRDTSGHGTAVLGIAAGGGGSERGGGEDSLYRGVAPKAALLAVKLSSSGENAFPRTTQLMMALDYCIRTALFLQKPIAINLSFGNNYGSHSGTSLLETYLNQAAGLGRTAVCIGSGNEGSSGRHAGGILSDSETKPVEFSVGPYESSMSLQIWKSYTDDIDIVVVHPDGTRIGPLQSVLGTVRFRVRGTELLFYYGMPSPHSQAQEIYLDLIPVSGQPAVDSGIWTVELHARRIVTGRYDLWLPGFAGAETRFFLPDPETTLTIPSTARYGITVGAYEPRLQTYADFSGRGYTRLLQEIKPDLCAPGVNITAPAAEGGYRSFTGTSFAVPFVTGSAALMMEWGIVRGNDPFLYGEKLKAFLIRGARQLPSEKTYPNPRLGFGVLCLKDSLPIG</sequence>
<dbReference type="Gene3D" id="2.60.120.1290">
    <property type="match status" value="1"/>
</dbReference>
<dbReference type="PANTHER" id="PTHR43399">
    <property type="entry name" value="SUBTILISIN-RELATED"/>
    <property type="match status" value="1"/>
</dbReference>
<evidence type="ECO:0000313" key="9">
    <source>
        <dbReference type="EMBL" id="HJC14817.1"/>
    </source>
</evidence>
<evidence type="ECO:0000256" key="2">
    <source>
        <dbReference type="ARBA" id="ARBA00022670"/>
    </source>
</evidence>
<feature type="domain" description="Peptidase S8/S53" evidence="7">
    <location>
        <begin position="118"/>
        <end position="335"/>
    </location>
</feature>
<evidence type="ECO:0000256" key="3">
    <source>
        <dbReference type="ARBA" id="ARBA00022801"/>
    </source>
</evidence>
<dbReference type="PANTHER" id="PTHR43399:SF4">
    <property type="entry name" value="CELL WALL-ASSOCIATED PROTEASE"/>
    <property type="match status" value="1"/>
</dbReference>
<protein>
    <submittedName>
        <fullName evidence="9">S8 family serine peptidase</fullName>
    </submittedName>
</protein>
<dbReference type="AlphaFoldDB" id="A0A9D2SMI4"/>
<dbReference type="GO" id="GO:0004252">
    <property type="term" value="F:serine-type endopeptidase activity"/>
    <property type="evidence" value="ECO:0007669"/>
    <property type="project" value="UniProtKB-UniRule"/>
</dbReference>
<dbReference type="PROSITE" id="PS51892">
    <property type="entry name" value="SUBTILASE"/>
    <property type="match status" value="1"/>
</dbReference>
<dbReference type="InterPro" id="IPR051048">
    <property type="entry name" value="Peptidase_S8/S53_subtilisin"/>
</dbReference>
<keyword evidence="4 6" id="KW-0720">Serine protease</keyword>
<dbReference type="InterPro" id="IPR000209">
    <property type="entry name" value="Peptidase_S8/S53_dom"/>
</dbReference>
<proteinExistence type="inferred from homology"/>
<evidence type="ECO:0000259" key="7">
    <source>
        <dbReference type="Pfam" id="PF00082"/>
    </source>
</evidence>
<dbReference type="Gene3D" id="3.40.50.200">
    <property type="entry name" value="Peptidase S8/S53 domain"/>
    <property type="match status" value="1"/>
</dbReference>
<reference evidence="9" key="2">
    <citation type="submission" date="2021-04" db="EMBL/GenBank/DDBJ databases">
        <authorList>
            <person name="Gilroy R."/>
        </authorList>
    </citation>
    <scope>NUCLEOTIDE SEQUENCE</scope>
    <source>
        <strain evidence="9">CHK185-5351</strain>
    </source>
</reference>
<dbReference type="InterPro" id="IPR036852">
    <property type="entry name" value="Peptidase_S8/S53_dom_sf"/>
</dbReference>
<feature type="domain" description="Csp protease B prodomain" evidence="8">
    <location>
        <begin position="4"/>
        <end position="91"/>
    </location>
</feature>
<dbReference type="PIRSF" id="PIRSF037894">
    <property type="entry name" value="Subtilisin_rel_CspABC"/>
    <property type="match status" value="1"/>
</dbReference>
<comment type="caution">
    <text evidence="9">The sequence shown here is derived from an EMBL/GenBank/DDBJ whole genome shotgun (WGS) entry which is preliminary data.</text>
</comment>
<gene>
    <name evidence="9" type="ORF">H9705_03160</name>
</gene>
<dbReference type="EMBL" id="DWWU01000013">
    <property type="protein sequence ID" value="HJC14817.1"/>
    <property type="molecule type" value="Genomic_DNA"/>
</dbReference>
<feature type="domain" description="Peptidase S8/S53" evidence="7">
    <location>
        <begin position="450"/>
        <end position="572"/>
    </location>
</feature>
<evidence type="ECO:0000256" key="6">
    <source>
        <dbReference type="PROSITE-ProRule" id="PRU01240"/>
    </source>
</evidence>
<dbReference type="Gene3D" id="3.30.70.2980">
    <property type="match status" value="1"/>
</dbReference>
<feature type="active site" description="Charge relay system" evidence="5 6">
    <location>
        <position position="197"/>
    </location>
</feature>